<dbReference type="EMBL" id="CAIIXF020000009">
    <property type="protein sequence ID" value="CAH1793417.1"/>
    <property type="molecule type" value="Genomic_DNA"/>
</dbReference>
<evidence type="ECO:0000313" key="4">
    <source>
        <dbReference type="EMBL" id="CAH1793417.1"/>
    </source>
</evidence>
<dbReference type="AlphaFoldDB" id="A0A8J1Y861"/>
<keyword evidence="2" id="KW-0812">Transmembrane</keyword>
<accession>A0A8J1Y861</accession>
<feature type="compositionally biased region" description="Polar residues" evidence="1">
    <location>
        <begin position="51"/>
        <end position="72"/>
    </location>
</feature>
<comment type="caution">
    <text evidence="4">The sequence shown here is derived from an EMBL/GenBank/DDBJ whole genome shotgun (WGS) entry which is preliminary data.</text>
</comment>
<dbReference type="Pfam" id="PF25473">
    <property type="entry name" value="MXRA7_helical"/>
    <property type="match status" value="1"/>
</dbReference>
<keyword evidence="2" id="KW-0472">Membrane</keyword>
<proteinExistence type="predicted"/>
<feature type="domain" description="Matrix-remodeling-associated protein 7 helical" evidence="3">
    <location>
        <begin position="165"/>
        <end position="225"/>
    </location>
</feature>
<feature type="transmembrane region" description="Helical" evidence="2">
    <location>
        <begin position="6"/>
        <end position="27"/>
    </location>
</feature>
<name>A0A8J1Y861_OWEFU</name>
<evidence type="ECO:0000256" key="1">
    <source>
        <dbReference type="SAM" id="MobiDB-lite"/>
    </source>
</evidence>
<dbReference type="OrthoDB" id="5983600at2759"/>
<dbReference type="PANTHER" id="PTHR21845">
    <property type="entry name" value="TRANSMEMBRANE ANCHOR PROTEIN 1"/>
    <property type="match status" value="1"/>
</dbReference>
<organism evidence="4 5">
    <name type="scientific">Owenia fusiformis</name>
    <name type="common">Polychaete worm</name>
    <dbReference type="NCBI Taxonomy" id="6347"/>
    <lineage>
        <taxon>Eukaryota</taxon>
        <taxon>Metazoa</taxon>
        <taxon>Spiralia</taxon>
        <taxon>Lophotrochozoa</taxon>
        <taxon>Annelida</taxon>
        <taxon>Polychaeta</taxon>
        <taxon>Sedentaria</taxon>
        <taxon>Canalipalpata</taxon>
        <taxon>Sabellida</taxon>
        <taxon>Oweniida</taxon>
        <taxon>Oweniidae</taxon>
        <taxon>Owenia</taxon>
    </lineage>
</organism>
<gene>
    <name evidence="4" type="ORF">OFUS_LOCUS18270</name>
</gene>
<protein>
    <recommendedName>
        <fullName evidence="3">Matrix-remodeling-associated protein 7 helical domain-containing protein</fullName>
    </recommendedName>
</protein>
<sequence>MDDLLSNPPILVAIIIALTLGIGVLFLKYTMLKQKMLLETGDSSKEKGKNAPTTKNQTERSAVQKKSTTEPNTEGRDSGECKQSSPDPDSEDTEGMPPLENVDDIIMTKEAKKHLAHGLQEELAKMGGCPFSGIGASGEEGDTPVTAPAGADPFEFVEHIQSEVKKVNHKAQEKAIEKELPDFDPAKEREVAKSQMEAIFTLMKEQEDQFGLKSMDEMQDQLKLYMDK</sequence>
<keyword evidence="5" id="KW-1185">Reference proteome</keyword>
<reference evidence="4" key="1">
    <citation type="submission" date="2022-03" db="EMBL/GenBank/DDBJ databases">
        <authorList>
            <person name="Martin C."/>
        </authorList>
    </citation>
    <scope>NUCLEOTIDE SEQUENCE</scope>
</reference>
<dbReference type="Proteomes" id="UP000749559">
    <property type="component" value="Unassembled WGS sequence"/>
</dbReference>
<dbReference type="InterPro" id="IPR026622">
    <property type="entry name" value="Mxra7"/>
</dbReference>
<dbReference type="InterPro" id="IPR057534">
    <property type="entry name" value="MXRA7_helical"/>
</dbReference>
<evidence type="ECO:0000259" key="3">
    <source>
        <dbReference type="Pfam" id="PF25473"/>
    </source>
</evidence>
<evidence type="ECO:0000313" key="5">
    <source>
        <dbReference type="Proteomes" id="UP000749559"/>
    </source>
</evidence>
<dbReference type="PANTHER" id="PTHR21845:SF2">
    <property type="entry name" value="MATRIX-REMODELING-ASSOCIATED PROTEIN 7"/>
    <property type="match status" value="1"/>
</dbReference>
<keyword evidence="2" id="KW-1133">Transmembrane helix</keyword>
<evidence type="ECO:0000256" key="2">
    <source>
        <dbReference type="SAM" id="Phobius"/>
    </source>
</evidence>
<feature type="region of interest" description="Disordered" evidence="1">
    <location>
        <begin position="42"/>
        <end position="99"/>
    </location>
</feature>